<dbReference type="GO" id="GO:0016020">
    <property type="term" value="C:membrane"/>
    <property type="evidence" value="ECO:0007669"/>
    <property type="project" value="UniProtKB-SubCell"/>
</dbReference>
<keyword evidence="3" id="KW-0472">Membrane</keyword>
<evidence type="ECO:0000256" key="2">
    <source>
        <dbReference type="ARBA" id="ARBA00006727"/>
    </source>
</evidence>
<evidence type="ECO:0000256" key="3">
    <source>
        <dbReference type="SAM" id="Phobius"/>
    </source>
</evidence>
<protein>
    <submittedName>
        <fullName evidence="5">Putative major facilitator superfamily transporter protein</fullName>
    </submittedName>
</protein>
<dbReference type="Gene3D" id="1.20.1250.20">
    <property type="entry name" value="MFS general substrate transporter like domains"/>
    <property type="match status" value="2"/>
</dbReference>
<feature type="transmembrane region" description="Helical" evidence="3">
    <location>
        <begin position="29"/>
        <end position="48"/>
    </location>
</feature>
<feature type="transmembrane region" description="Helical" evidence="3">
    <location>
        <begin position="324"/>
        <end position="344"/>
    </location>
</feature>
<dbReference type="GeneID" id="19325502"/>
<dbReference type="HOGENOM" id="CLU_001265_1_1_1"/>
<name>R8BJL6_PHAM7</name>
<feature type="transmembrane region" description="Helical" evidence="3">
    <location>
        <begin position="120"/>
        <end position="140"/>
    </location>
</feature>
<feature type="transmembrane region" description="Helical" evidence="3">
    <location>
        <begin position="60"/>
        <end position="79"/>
    </location>
</feature>
<dbReference type="Proteomes" id="UP000014074">
    <property type="component" value="Unassembled WGS sequence"/>
</dbReference>
<dbReference type="KEGG" id="tmn:UCRPA7_4993"/>
<dbReference type="InterPro" id="IPR011701">
    <property type="entry name" value="MFS"/>
</dbReference>
<accession>R8BJL6</accession>
<dbReference type="InterPro" id="IPR036259">
    <property type="entry name" value="MFS_trans_sf"/>
</dbReference>
<feature type="transmembrane region" description="Helical" evidence="3">
    <location>
        <begin position="286"/>
        <end position="312"/>
    </location>
</feature>
<evidence type="ECO:0000313" key="6">
    <source>
        <dbReference type="Proteomes" id="UP000014074"/>
    </source>
</evidence>
<reference evidence="6" key="1">
    <citation type="journal article" date="2013" name="Genome Announc.">
        <title>Draft genome sequence of the ascomycete Phaeoacremonium aleophilum strain UCR-PA7, a causal agent of the esca disease complex in grapevines.</title>
        <authorList>
            <person name="Blanco-Ulate B."/>
            <person name="Rolshausen P."/>
            <person name="Cantu D."/>
        </authorList>
    </citation>
    <scope>NUCLEOTIDE SEQUENCE [LARGE SCALE GENOMIC DNA]</scope>
    <source>
        <strain evidence="6">UCR-PA7</strain>
    </source>
</reference>
<dbReference type="eggNOG" id="KOG2504">
    <property type="taxonomic scope" value="Eukaryota"/>
</dbReference>
<dbReference type="GO" id="GO:0022857">
    <property type="term" value="F:transmembrane transporter activity"/>
    <property type="evidence" value="ECO:0007669"/>
    <property type="project" value="InterPro"/>
</dbReference>
<dbReference type="PANTHER" id="PTHR11360:SF130">
    <property type="entry name" value="MAJOR FACILITATOR SUPERFAMILY (MFS) PROFILE DOMAIN-CONTAINING PROTEIN-RELATED"/>
    <property type="match status" value="1"/>
</dbReference>
<dbReference type="AlphaFoldDB" id="R8BJL6"/>
<proteinExistence type="inferred from homology"/>
<feature type="transmembrane region" description="Helical" evidence="3">
    <location>
        <begin position="356"/>
        <end position="375"/>
    </location>
</feature>
<dbReference type="Pfam" id="PF07690">
    <property type="entry name" value="MFS_1"/>
    <property type="match status" value="1"/>
</dbReference>
<dbReference type="SUPFAM" id="SSF103473">
    <property type="entry name" value="MFS general substrate transporter"/>
    <property type="match status" value="1"/>
</dbReference>
<feature type="domain" description="Major facilitator superfamily (MFS) profile" evidence="4">
    <location>
        <begin position="1"/>
        <end position="384"/>
    </location>
</feature>
<feature type="transmembrane region" description="Helical" evidence="3">
    <location>
        <begin position="152"/>
        <end position="172"/>
    </location>
</feature>
<keyword evidence="3" id="KW-0812">Transmembrane</keyword>
<dbReference type="InterPro" id="IPR020846">
    <property type="entry name" value="MFS_dom"/>
</dbReference>
<dbReference type="OrthoDB" id="2213137at2759"/>
<feature type="transmembrane region" description="Helical" evidence="3">
    <location>
        <begin position="261"/>
        <end position="280"/>
    </location>
</feature>
<organism evidence="5 6">
    <name type="scientific">Phaeoacremonium minimum (strain UCR-PA7)</name>
    <name type="common">Esca disease fungus</name>
    <name type="synonym">Togninia minima</name>
    <dbReference type="NCBI Taxonomy" id="1286976"/>
    <lineage>
        <taxon>Eukaryota</taxon>
        <taxon>Fungi</taxon>
        <taxon>Dikarya</taxon>
        <taxon>Ascomycota</taxon>
        <taxon>Pezizomycotina</taxon>
        <taxon>Sordariomycetes</taxon>
        <taxon>Sordariomycetidae</taxon>
        <taxon>Togniniales</taxon>
        <taxon>Togniniaceae</taxon>
        <taxon>Phaeoacremonium</taxon>
    </lineage>
</organism>
<comment type="similarity">
    <text evidence="2">Belongs to the major facilitator superfamily. Monocarboxylate porter (TC 2.A.1.13) family.</text>
</comment>
<sequence>MGHLANIMVWGYANAFGVFQLYYKQTTDWPAAQISWIGSIQLFLMFIMGTVSGRLADAGLARHCIFGGSVLCVFGVFMTSVSTQYWQLILTQGVCTGIGGGLMAMPTATIIGSDFKKKRALAMSISACGTGVGAMVYTAALQYLIPQIGFQWAVRACGLISLFLATIANALARPRLPPRKSASFVDWTFFKDRPFVIFTTGSFLIYYSLFTVVIYINSYARTVVGFSDVDSAQVLLVSNAAALISRPLAGFMADRYFGPVNTWNGGTMFLSIMIFALIGVRDRAGMLVYSAVMGFCNGAAQGVFPGAISSLVEDVHLLGTRLGMVFAICGLATLAGPPTMGALLDANGGRYLWAQVWGGAVMILGSSIVATTRCFRSKGSRGKM</sequence>
<dbReference type="InterPro" id="IPR050327">
    <property type="entry name" value="Proton-linked_MCT"/>
</dbReference>
<keyword evidence="6" id="KW-1185">Reference proteome</keyword>
<dbReference type="RefSeq" id="XP_007915735.1">
    <property type="nucleotide sequence ID" value="XM_007917544.1"/>
</dbReference>
<evidence type="ECO:0000259" key="4">
    <source>
        <dbReference type="PROSITE" id="PS50850"/>
    </source>
</evidence>
<feature type="transmembrane region" description="Helical" evidence="3">
    <location>
        <begin position="193"/>
        <end position="216"/>
    </location>
</feature>
<keyword evidence="3" id="KW-1133">Transmembrane helix</keyword>
<evidence type="ECO:0000256" key="1">
    <source>
        <dbReference type="ARBA" id="ARBA00004141"/>
    </source>
</evidence>
<gene>
    <name evidence="5" type="ORF">UCRPA7_4993</name>
</gene>
<comment type="subcellular location">
    <subcellularLocation>
        <location evidence="1">Membrane</location>
        <topology evidence="1">Multi-pass membrane protein</topology>
    </subcellularLocation>
</comment>
<dbReference type="PANTHER" id="PTHR11360">
    <property type="entry name" value="MONOCARBOXYLATE TRANSPORTER"/>
    <property type="match status" value="1"/>
</dbReference>
<dbReference type="EMBL" id="KB933149">
    <property type="protein sequence ID" value="EON99474.1"/>
    <property type="molecule type" value="Genomic_DNA"/>
</dbReference>
<evidence type="ECO:0000313" key="5">
    <source>
        <dbReference type="EMBL" id="EON99474.1"/>
    </source>
</evidence>
<feature type="transmembrane region" description="Helical" evidence="3">
    <location>
        <begin position="85"/>
        <end position="108"/>
    </location>
</feature>
<dbReference type="PROSITE" id="PS50850">
    <property type="entry name" value="MFS"/>
    <property type="match status" value="1"/>
</dbReference>